<feature type="chain" id="PRO_5004723815" description="Peptidase M20 dimerisation domain-containing protein" evidence="6">
    <location>
        <begin position="23"/>
        <end position="470"/>
    </location>
</feature>
<dbReference type="Gene3D" id="3.30.70.360">
    <property type="match status" value="1"/>
</dbReference>
<comment type="similarity">
    <text evidence="1">Belongs to the peptidase M20A family.</text>
</comment>
<evidence type="ECO:0000256" key="2">
    <source>
        <dbReference type="ARBA" id="ARBA00022670"/>
    </source>
</evidence>
<dbReference type="SUPFAM" id="SSF53187">
    <property type="entry name" value="Zn-dependent exopeptidases"/>
    <property type="match status" value="1"/>
</dbReference>
<feature type="domain" description="Peptidase M20 dimerisation" evidence="7">
    <location>
        <begin position="222"/>
        <end position="366"/>
    </location>
</feature>
<dbReference type="PANTHER" id="PTHR45962">
    <property type="entry name" value="N-FATTY-ACYL-AMINO ACID SYNTHASE/HYDROLASE PM20D1"/>
    <property type="match status" value="1"/>
</dbReference>
<dbReference type="Pfam" id="PF01546">
    <property type="entry name" value="Peptidase_M20"/>
    <property type="match status" value="1"/>
</dbReference>
<keyword evidence="9" id="KW-1185">Reference proteome</keyword>
<keyword evidence="4" id="KW-0378">Hydrolase</keyword>
<protein>
    <recommendedName>
        <fullName evidence="7">Peptidase M20 dimerisation domain-containing protein</fullName>
    </recommendedName>
</protein>
<proteinExistence type="inferred from homology"/>
<dbReference type="InterPro" id="IPR011650">
    <property type="entry name" value="Peptidase_M20_dimer"/>
</dbReference>
<dbReference type="EMBL" id="AWGB01000006">
    <property type="protein sequence ID" value="ESQ93867.1"/>
    <property type="molecule type" value="Genomic_DNA"/>
</dbReference>
<evidence type="ECO:0000256" key="3">
    <source>
        <dbReference type="ARBA" id="ARBA00022723"/>
    </source>
</evidence>
<dbReference type="PANTHER" id="PTHR45962:SF1">
    <property type="entry name" value="N-FATTY-ACYL-AMINO ACID SYNTHASE_HYDROLASE PM20D1"/>
    <property type="match status" value="1"/>
</dbReference>
<dbReference type="PROSITE" id="PS00759">
    <property type="entry name" value="ARGE_DAPE_CPG2_2"/>
    <property type="match status" value="1"/>
</dbReference>
<dbReference type="InterPro" id="IPR047177">
    <property type="entry name" value="Pept_M20A"/>
</dbReference>
<dbReference type="NCBIfam" id="NF006596">
    <property type="entry name" value="PRK09133.1"/>
    <property type="match status" value="1"/>
</dbReference>
<accession>V4PIS5</accession>
<gene>
    <name evidence="8" type="ORF">ABENE_04055</name>
</gene>
<dbReference type="STRING" id="1121022.GCA_000376105_00118"/>
<dbReference type="GO" id="GO:0046872">
    <property type="term" value="F:metal ion binding"/>
    <property type="evidence" value="ECO:0007669"/>
    <property type="project" value="UniProtKB-KW"/>
</dbReference>
<dbReference type="PROSITE" id="PS00758">
    <property type="entry name" value="ARGE_DAPE_CPG2_1"/>
    <property type="match status" value="1"/>
</dbReference>
<dbReference type="Pfam" id="PF07687">
    <property type="entry name" value="M20_dimer"/>
    <property type="match status" value="1"/>
</dbReference>
<dbReference type="RefSeq" id="WP_018079804.1">
    <property type="nucleotide sequence ID" value="NZ_AQWM01000001.1"/>
</dbReference>
<dbReference type="eggNOG" id="COG0624">
    <property type="taxonomic scope" value="Bacteria"/>
</dbReference>
<sequence length="470" mass="50595">MHLKHSLLAFTAVLAISVPAFAADTSGDGEPAFRATYKELVETNTTLSVGNCTLAAERMAARLKAAGYPDADLRVFSVPEHPKEGGLVAILHGKGSKKKPILLLAHIDVVEANRADWTRDPFTLVEEDGYFYARGAQDDKAMAAIFTDLLIRYRQEGYTPKRDIKMALTCGEETSGAFNGAEYLAQNHKDWVDAAYAINEGGSGELDENGKRVTFGVQAAEKVYQDFRIETTNPGGHSSQPVAANAIYDMASDLTKLSALEFPVEFNDTTRAYFTRMAAIKGGDIGAAMLALVKDTTDAKANAIVSADKKWHSMLRTTCVATMINGGHATNALPQRTTTNINCRILPGTPIESVRATLDQAIGDPNNHVTIVEPRSPATPVPALSPEIMAAVESVSAKIYPGTPILPTMSTGATDGIYMTAGGIPTYGISGIFVDKDGSHAHGLNERIRVQSLMDGRRFHYQFVKTLADQ</sequence>
<organism evidence="8 9">
    <name type="scientific">Asticcacaulis benevestitus DSM 16100 = ATCC BAA-896</name>
    <dbReference type="NCBI Taxonomy" id="1121022"/>
    <lineage>
        <taxon>Bacteria</taxon>
        <taxon>Pseudomonadati</taxon>
        <taxon>Pseudomonadota</taxon>
        <taxon>Alphaproteobacteria</taxon>
        <taxon>Caulobacterales</taxon>
        <taxon>Caulobacteraceae</taxon>
        <taxon>Asticcacaulis</taxon>
    </lineage>
</organism>
<keyword evidence="2" id="KW-0645">Protease</keyword>
<keyword evidence="6" id="KW-0732">Signal</keyword>
<keyword evidence="3" id="KW-0479">Metal-binding</keyword>
<dbReference type="Gene3D" id="1.10.150.900">
    <property type="match status" value="1"/>
</dbReference>
<dbReference type="SUPFAM" id="SSF55031">
    <property type="entry name" value="Bacterial exopeptidase dimerisation domain"/>
    <property type="match status" value="1"/>
</dbReference>
<evidence type="ECO:0000259" key="7">
    <source>
        <dbReference type="Pfam" id="PF07687"/>
    </source>
</evidence>
<dbReference type="OrthoDB" id="9809784at2"/>
<dbReference type="InterPro" id="IPR036264">
    <property type="entry name" value="Bact_exopeptidase_dim_dom"/>
</dbReference>
<dbReference type="GO" id="GO:0004180">
    <property type="term" value="F:carboxypeptidase activity"/>
    <property type="evidence" value="ECO:0007669"/>
    <property type="project" value="TreeGrafter"/>
</dbReference>
<evidence type="ECO:0000256" key="5">
    <source>
        <dbReference type="ARBA" id="ARBA00022833"/>
    </source>
</evidence>
<dbReference type="Proteomes" id="UP000017837">
    <property type="component" value="Unassembled WGS sequence"/>
</dbReference>
<dbReference type="Gene3D" id="3.40.630.10">
    <property type="entry name" value="Zn peptidases"/>
    <property type="match status" value="1"/>
</dbReference>
<comment type="caution">
    <text evidence="8">The sequence shown here is derived from an EMBL/GenBank/DDBJ whole genome shotgun (WGS) entry which is preliminary data.</text>
</comment>
<evidence type="ECO:0000256" key="1">
    <source>
        <dbReference type="ARBA" id="ARBA00006247"/>
    </source>
</evidence>
<evidence type="ECO:0000256" key="6">
    <source>
        <dbReference type="SAM" id="SignalP"/>
    </source>
</evidence>
<dbReference type="PATRIC" id="fig|1121022.4.peg.803"/>
<dbReference type="InterPro" id="IPR002933">
    <property type="entry name" value="Peptidase_M20"/>
</dbReference>
<feature type="signal peptide" evidence="6">
    <location>
        <begin position="1"/>
        <end position="22"/>
    </location>
</feature>
<evidence type="ECO:0000313" key="9">
    <source>
        <dbReference type="Proteomes" id="UP000017837"/>
    </source>
</evidence>
<dbReference type="GO" id="GO:0051603">
    <property type="term" value="P:proteolysis involved in protein catabolic process"/>
    <property type="evidence" value="ECO:0007669"/>
    <property type="project" value="TreeGrafter"/>
</dbReference>
<dbReference type="AlphaFoldDB" id="V4PIS5"/>
<keyword evidence="5" id="KW-0862">Zinc</keyword>
<evidence type="ECO:0000256" key="4">
    <source>
        <dbReference type="ARBA" id="ARBA00022801"/>
    </source>
</evidence>
<evidence type="ECO:0000313" key="8">
    <source>
        <dbReference type="EMBL" id="ESQ93867.1"/>
    </source>
</evidence>
<name>V4PIS5_9CAUL</name>
<reference evidence="8 9" key="1">
    <citation type="journal article" date="2014" name="Nature">
        <title>Sequential evolution of bacterial morphology by co-option of a developmental regulator.</title>
        <authorList>
            <person name="Jiang C."/>
            <person name="Brown P.J."/>
            <person name="Ducret A."/>
            <person name="Brun Y.V."/>
        </authorList>
    </citation>
    <scope>NUCLEOTIDE SEQUENCE [LARGE SCALE GENOMIC DNA]</scope>
    <source>
        <strain evidence="8 9">DSM 16100</strain>
    </source>
</reference>
<dbReference type="InterPro" id="IPR001261">
    <property type="entry name" value="ArgE/DapE_CS"/>
</dbReference>